<keyword evidence="1" id="KW-0472">Membrane</keyword>
<keyword evidence="1" id="KW-0812">Transmembrane</keyword>
<dbReference type="AlphaFoldDB" id="A0A061J7N2"/>
<protein>
    <submittedName>
        <fullName evidence="2">Uncharacterized protein</fullName>
    </submittedName>
</protein>
<feature type="transmembrane region" description="Helical" evidence="1">
    <location>
        <begin position="114"/>
        <end position="136"/>
    </location>
</feature>
<accession>A0A061J7N2</accession>
<dbReference type="Proteomes" id="UP000031737">
    <property type="component" value="Unassembled WGS sequence"/>
</dbReference>
<keyword evidence="1" id="KW-1133">Transmembrane helix</keyword>
<dbReference type="VEuPathDB" id="TriTrypDB:TRSC58_01365"/>
<organism evidence="2 3">
    <name type="scientific">Trypanosoma rangeli SC58</name>
    <dbReference type="NCBI Taxonomy" id="429131"/>
    <lineage>
        <taxon>Eukaryota</taxon>
        <taxon>Discoba</taxon>
        <taxon>Euglenozoa</taxon>
        <taxon>Kinetoplastea</taxon>
        <taxon>Metakinetoplastina</taxon>
        <taxon>Trypanosomatida</taxon>
        <taxon>Trypanosomatidae</taxon>
        <taxon>Trypanosoma</taxon>
        <taxon>Herpetosoma</taxon>
    </lineage>
</organism>
<evidence type="ECO:0000256" key="1">
    <source>
        <dbReference type="SAM" id="Phobius"/>
    </source>
</evidence>
<name>A0A061J7N2_TRYRA</name>
<keyword evidence="3" id="KW-1185">Reference proteome</keyword>
<comment type="caution">
    <text evidence="2">The sequence shown here is derived from an EMBL/GenBank/DDBJ whole genome shotgun (WGS) entry which is preliminary data.</text>
</comment>
<evidence type="ECO:0000313" key="2">
    <source>
        <dbReference type="EMBL" id="ESL10894.1"/>
    </source>
</evidence>
<dbReference type="EMBL" id="AUPL01001365">
    <property type="protein sequence ID" value="ESL10894.1"/>
    <property type="molecule type" value="Genomic_DNA"/>
</dbReference>
<dbReference type="OrthoDB" id="245693at2759"/>
<reference evidence="2 3" key="1">
    <citation type="submission" date="2013-07" db="EMBL/GenBank/DDBJ databases">
        <authorList>
            <person name="Stoco P.H."/>
            <person name="Wagner G."/>
            <person name="Gerber A."/>
            <person name="Zaha A."/>
            <person name="Thompson C."/>
            <person name="Bartholomeu D.C."/>
            <person name="Luckemeyer D.D."/>
            <person name="Bahia D."/>
            <person name="Loreto E."/>
            <person name="Prestes E.B."/>
            <person name="Lima F.M."/>
            <person name="Rodrigues-Luiz G."/>
            <person name="Vallejo G.A."/>
            <person name="Filho J.F."/>
            <person name="Monteiro K.M."/>
            <person name="Tyler K.M."/>
            <person name="de Almeida L.G."/>
            <person name="Ortiz M.F."/>
            <person name="Siervo M.A."/>
            <person name="de Moraes M.H."/>
            <person name="Cunha O.L."/>
            <person name="Mendonca-Neto R."/>
            <person name="Silva R."/>
            <person name="Teixeira S.M."/>
            <person name="Murta S.M."/>
            <person name="Sincero T.C."/>
            <person name="Mendes T.A."/>
            <person name="Urmenyi T.P."/>
            <person name="Silva V.G."/>
            <person name="da Rocha W.D."/>
            <person name="Andersson B."/>
            <person name="Romanha A.J."/>
            <person name="Steindel M."/>
            <person name="de Vasconcelos A.T."/>
            <person name="Grisard E.C."/>
        </authorList>
    </citation>
    <scope>NUCLEOTIDE SEQUENCE [LARGE SCALE GENOMIC DNA]</scope>
    <source>
        <strain evidence="2 3">SC58</strain>
    </source>
</reference>
<evidence type="ECO:0000313" key="3">
    <source>
        <dbReference type="Proteomes" id="UP000031737"/>
    </source>
</evidence>
<proteinExistence type="predicted"/>
<gene>
    <name evidence="2" type="ORF">TRSC58_01365</name>
</gene>
<sequence length="140" mass="15975">MAGNNVPHRYNFFAAESSEPIDASGPLERLPERLAPVALREAIHVQLETLQAIDRTERLMNTATNLGEESKQQLSRDKVIIEIINNTFESNESVLQRVMRDVHWFRVQLLKDKLFVCLFVIVFILSVAAIVVAVVYKRRG</sequence>